<dbReference type="EMBL" id="BSXW01000809">
    <property type="protein sequence ID" value="GMF29986.1"/>
    <property type="molecule type" value="Genomic_DNA"/>
</dbReference>
<keyword evidence="3" id="KW-1185">Reference proteome</keyword>
<gene>
    <name evidence="2" type="ORF">Plil01_001276600</name>
</gene>
<evidence type="ECO:0000256" key="1">
    <source>
        <dbReference type="SAM" id="MobiDB-lite"/>
    </source>
</evidence>
<evidence type="ECO:0000313" key="3">
    <source>
        <dbReference type="Proteomes" id="UP001165083"/>
    </source>
</evidence>
<accession>A0A9W6X3Q8</accession>
<feature type="region of interest" description="Disordered" evidence="1">
    <location>
        <begin position="221"/>
        <end position="249"/>
    </location>
</feature>
<proteinExistence type="predicted"/>
<comment type="caution">
    <text evidence="2">The sequence shown here is derived from an EMBL/GenBank/DDBJ whole genome shotgun (WGS) entry which is preliminary data.</text>
</comment>
<name>A0A9W6X3Q8_9STRA</name>
<organism evidence="2 3">
    <name type="scientific">Phytophthora lilii</name>
    <dbReference type="NCBI Taxonomy" id="2077276"/>
    <lineage>
        <taxon>Eukaryota</taxon>
        <taxon>Sar</taxon>
        <taxon>Stramenopiles</taxon>
        <taxon>Oomycota</taxon>
        <taxon>Peronosporomycetes</taxon>
        <taxon>Peronosporales</taxon>
        <taxon>Peronosporaceae</taxon>
        <taxon>Phytophthora</taxon>
    </lineage>
</organism>
<dbReference type="Proteomes" id="UP001165083">
    <property type="component" value="Unassembled WGS sequence"/>
</dbReference>
<protein>
    <submittedName>
        <fullName evidence="2">Unnamed protein product</fullName>
    </submittedName>
</protein>
<sequence length="249" mass="28007">MQNDEDISPDGQYLGFTLTPHGLVWKVSLPSSTTTEGDNLYSHWKAIPSPLVHFNPSSYPPGSWEFAAATIANDARYQGGLFALSHWIERGRAAQQARDAAKYVLGMQYALQLLTQVEADAAVADGSWGLTYDSYDLAKNTALAAMRFTSGLEHMGPLIAPLKEHQKRNGATRQEKAGLQKLQKLLLHLEDTRQRAVERIKTLLPDMKLRQDHNTKAFENFVTAQTQQQRKNTKKKSKQKRSSKRKQET</sequence>
<dbReference type="OrthoDB" id="197432at2759"/>
<evidence type="ECO:0000313" key="2">
    <source>
        <dbReference type="EMBL" id="GMF29986.1"/>
    </source>
</evidence>
<dbReference type="AlphaFoldDB" id="A0A9W6X3Q8"/>
<feature type="compositionally biased region" description="Basic residues" evidence="1">
    <location>
        <begin position="231"/>
        <end position="249"/>
    </location>
</feature>
<reference evidence="2" key="1">
    <citation type="submission" date="2023-04" db="EMBL/GenBank/DDBJ databases">
        <title>Phytophthora lilii NBRC 32176.</title>
        <authorList>
            <person name="Ichikawa N."/>
            <person name="Sato H."/>
            <person name="Tonouchi N."/>
        </authorList>
    </citation>
    <scope>NUCLEOTIDE SEQUENCE</scope>
    <source>
        <strain evidence="2">NBRC 32176</strain>
    </source>
</reference>